<accession>A0A1H8IDZ8</accession>
<evidence type="ECO:0000313" key="3">
    <source>
        <dbReference type="EMBL" id="SEN66462.1"/>
    </source>
</evidence>
<evidence type="ECO:0000313" key="2">
    <source>
        <dbReference type="EMBL" id="SEH70521.1"/>
    </source>
</evidence>
<reference evidence="3 5" key="3">
    <citation type="submission" date="2016-10" db="EMBL/GenBank/DDBJ databases">
        <authorList>
            <person name="Varghese N."/>
            <person name="Submissions S."/>
        </authorList>
    </citation>
    <scope>NUCLEOTIDE SEQUENCE [LARGE SCALE GENOMIC DNA]</scope>
    <source>
        <strain evidence="3 5">CGMCC 1.7071</strain>
    </source>
</reference>
<keyword evidence="1" id="KW-0472">Membrane</keyword>
<dbReference type="Proteomes" id="UP000198939">
    <property type="component" value="Unassembled WGS sequence"/>
</dbReference>
<keyword evidence="5" id="KW-1185">Reference proteome</keyword>
<reference evidence="2" key="1">
    <citation type="submission" date="2016-10" db="EMBL/GenBank/DDBJ databases">
        <authorList>
            <person name="de Groot N.N."/>
        </authorList>
    </citation>
    <scope>NUCLEOTIDE SEQUENCE [LARGE SCALE GENOMIC DNA]</scope>
    <source>
        <strain evidence="2">CCBAU85039</strain>
    </source>
</reference>
<dbReference type="RefSeq" id="WP_244551808.1">
    <property type="nucleotide sequence ID" value="NZ_FOCV01000006.1"/>
</dbReference>
<feature type="transmembrane region" description="Helical" evidence="1">
    <location>
        <begin position="37"/>
        <end position="60"/>
    </location>
</feature>
<organism evidence="2 4">
    <name type="scientific">Rhizobium tibeticum</name>
    <dbReference type="NCBI Taxonomy" id="501024"/>
    <lineage>
        <taxon>Bacteria</taxon>
        <taxon>Pseudomonadati</taxon>
        <taxon>Pseudomonadota</taxon>
        <taxon>Alphaproteobacteria</taxon>
        <taxon>Hyphomicrobiales</taxon>
        <taxon>Rhizobiaceae</taxon>
        <taxon>Rhizobium/Agrobacterium group</taxon>
        <taxon>Rhizobium</taxon>
    </lineage>
</organism>
<dbReference type="EMBL" id="FOCV01000006">
    <property type="protein sequence ID" value="SEN66462.1"/>
    <property type="molecule type" value="Genomic_DNA"/>
</dbReference>
<keyword evidence="1" id="KW-0812">Transmembrane</keyword>
<name>A0A1H8IDZ8_9HYPH</name>
<evidence type="ECO:0000313" key="4">
    <source>
        <dbReference type="Proteomes" id="UP000183063"/>
    </source>
</evidence>
<sequence>MKTVKIGTSKTHALFGGRELVDNYEFSWHPGIGDPTIGGWVTVALYLLASVSCWMTMGCVRRQNWNDKSDARIWRIISVFFFILGINKQLDLQSGMTELGRMLAYSEGWYERRQAVQIYFVVSVAAVCLAIIPAFIYWVRSSPIQMWIALVGSTFVLGYVLIRAASFHHLDSFFRSRFLGLKWYWILEMAGIVIVLLASEWRRAKVFQQIGGRVAS</sequence>
<evidence type="ECO:0000256" key="1">
    <source>
        <dbReference type="SAM" id="Phobius"/>
    </source>
</evidence>
<evidence type="ECO:0000313" key="5">
    <source>
        <dbReference type="Proteomes" id="UP000198939"/>
    </source>
</evidence>
<dbReference type="Proteomes" id="UP000183063">
    <property type="component" value="Unassembled WGS sequence"/>
</dbReference>
<proteinExistence type="predicted"/>
<protein>
    <submittedName>
        <fullName evidence="2">Uncharacterized protein</fullName>
    </submittedName>
</protein>
<dbReference type="AlphaFoldDB" id="A0A1H8IDZ8"/>
<feature type="transmembrane region" description="Helical" evidence="1">
    <location>
        <begin position="182"/>
        <end position="199"/>
    </location>
</feature>
<gene>
    <name evidence="2" type="ORF">RTCCBAU85039_1882</name>
    <name evidence="3" type="ORF">SAMN05216228_100693</name>
</gene>
<dbReference type="EMBL" id="FNXB01000008">
    <property type="protein sequence ID" value="SEH70521.1"/>
    <property type="molecule type" value="Genomic_DNA"/>
</dbReference>
<feature type="transmembrane region" description="Helical" evidence="1">
    <location>
        <begin position="72"/>
        <end position="90"/>
    </location>
</feature>
<feature type="transmembrane region" description="Helical" evidence="1">
    <location>
        <begin position="118"/>
        <end position="139"/>
    </location>
</feature>
<reference evidence="4" key="2">
    <citation type="submission" date="2016-10" db="EMBL/GenBank/DDBJ databases">
        <authorList>
            <person name="Wibberg D."/>
        </authorList>
    </citation>
    <scope>NUCLEOTIDE SEQUENCE [LARGE SCALE GENOMIC DNA]</scope>
</reference>
<keyword evidence="1" id="KW-1133">Transmembrane helix</keyword>
<feature type="transmembrane region" description="Helical" evidence="1">
    <location>
        <begin position="146"/>
        <end position="162"/>
    </location>
</feature>